<feature type="transmembrane region" description="Helical" evidence="8">
    <location>
        <begin position="83"/>
        <end position="103"/>
    </location>
</feature>
<evidence type="ECO:0000313" key="10">
    <source>
        <dbReference type="Proteomes" id="UP000199245"/>
    </source>
</evidence>
<proteinExistence type="inferred from homology"/>
<dbReference type="PANTHER" id="PTHR30269">
    <property type="entry name" value="TRANSMEMBRANE PROTEIN YFCA"/>
    <property type="match status" value="1"/>
</dbReference>
<keyword evidence="7 8" id="KW-0472">Membrane</keyword>
<evidence type="ECO:0000256" key="4">
    <source>
        <dbReference type="ARBA" id="ARBA00022475"/>
    </source>
</evidence>
<feature type="transmembrane region" description="Helical" evidence="8">
    <location>
        <begin position="53"/>
        <end position="71"/>
    </location>
</feature>
<keyword evidence="5 8" id="KW-0812">Transmembrane</keyword>
<dbReference type="EMBL" id="FMZW01000005">
    <property type="protein sequence ID" value="SDC84129.1"/>
    <property type="molecule type" value="Genomic_DNA"/>
</dbReference>
<dbReference type="InterPro" id="IPR052017">
    <property type="entry name" value="TSUP"/>
</dbReference>
<evidence type="ECO:0000256" key="7">
    <source>
        <dbReference type="ARBA" id="ARBA00023136"/>
    </source>
</evidence>
<feature type="transmembrane region" description="Helical" evidence="8">
    <location>
        <begin position="177"/>
        <end position="199"/>
    </location>
</feature>
<comment type="similarity">
    <text evidence="2 8">Belongs to the 4-toluene sulfonate uptake permease (TSUP) (TC 2.A.102) family.</text>
</comment>
<gene>
    <name evidence="9" type="ORF">SAMN05216337_1005179</name>
</gene>
<feature type="transmembrane region" description="Helical" evidence="8">
    <location>
        <begin position="110"/>
        <end position="129"/>
    </location>
</feature>
<dbReference type="GO" id="GO:0005886">
    <property type="term" value="C:plasma membrane"/>
    <property type="evidence" value="ECO:0007669"/>
    <property type="project" value="UniProtKB-SubCell"/>
</dbReference>
<organism evidence="9 10">
    <name type="scientific">Bradyrhizobium brasilense</name>
    <dbReference type="NCBI Taxonomy" id="1419277"/>
    <lineage>
        <taxon>Bacteria</taxon>
        <taxon>Pseudomonadati</taxon>
        <taxon>Pseudomonadota</taxon>
        <taxon>Alphaproteobacteria</taxon>
        <taxon>Hyphomicrobiales</taxon>
        <taxon>Nitrobacteraceae</taxon>
        <taxon>Bradyrhizobium</taxon>
    </lineage>
</organism>
<feature type="transmembrane region" description="Helical" evidence="8">
    <location>
        <begin position="231"/>
        <end position="251"/>
    </location>
</feature>
<accession>A0A1G6PVK1</accession>
<dbReference type="Pfam" id="PF01925">
    <property type="entry name" value="TauE"/>
    <property type="match status" value="1"/>
</dbReference>
<dbReference type="RefSeq" id="WP_050383477.1">
    <property type="nucleotide sequence ID" value="NZ_FMZW01000005.1"/>
</dbReference>
<keyword evidence="6 8" id="KW-1133">Transmembrane helix</keyword>
<sequence length="258" mass="26805">MTSFSLIPSDISTSIALAICAIAFVSGTARGFSGFGSALIFMPLASSVAAPRLVAALLLVIDFIAATPLLPNAWTHADRKATAVMVAGALVGVPIGTYFLTVLEPVTTRWIISCFVAALLALLLSGWRYHGKEHVALSVGVGGLSGFCSGLAQTGGPPIVAYWLGRPISSVISRANIVLFFGASDFFSLVSYWFTGLITIESVKFSLIVGPIYGIGVWFGAALFGKASEKVFRAICYALIAAAVIVGLPALDGILRGG</sequence>
<feature type="transmembrane region" description="Helical" evidence="8">
    <location>
        <begin position="15"/>
        <end position="41"/>
    </location>
</feature>
<dbReference type="Proteomes" id="UP000199245">
    <property type="component" value="Unassembled WGS sequence"/>
</dbReference>
<feature type="transmembrane region" description="Helical" evidence="8">
    <location>
        <begin position="135"/>
        <end position="165"/>
    </location>
</feature>
<evidence type="ECO:0000256" key="6">
    <source>
        <dbReference type="ARBA" id="ARBA00022989"/>
    </source>
</evidence>
<feature type="transmembrane region" description="Helical" evidence="8">
    <location>
        <begin position="205"/>
        <end position="224"/>
    </location>
</feature>
<keyword evidence="3" id="KW-0813">Transport</keyword>
<name>A0A1G6PVK1_9BRAD</name>
<evidence type="ECO:0000256" key="1">
    <source>
        <dbReference type="ARBA" id="ARBA00004651"/>
    </source>
</evidence>
<evidence type="ECO:0000256" key="8">
    <source>
        <dbReference type="RuleBase" id="RU363041"/>
    </source>
</evidence>
<dbReference type="InterPro" id="IPR002781">
    <property type="entry name" value="TM_pro_TauE-like"/>
</dbReference>
<keyword evidence="4 8" id="KW-1003">Cell membrane</keyword>
<reference evidence="9 10" key="1">
    <citation type="submission" date="2016-10" db="EMBL/GenBank/DDBJ databases">
        <authorList>
            <person name="de Groot N.N."/>
        </authorList>
    </citation>
    <scope>NUCLEOTIDE SEQUENCE [LARGE SCALE GENOMIC DNA]</scope>
    <source>
        <strain evidence="9 10">R5</strain>
    </source>
</reference>
<evidence type="ECO:0000256" key="2">
    <source>
        <dbReference type="ARBA" id="ARBA00009142"/>
    </source>
</evidence>
<evidence type="ECO:0000256" key="3">
    <source>
        <dbReference type="ARBA" id="ARBA00022448"/>
    </source>
</evidence>
<evidence type="ECO:0000256" key="5">
    <source>
        <dbReference type="ARBA" id="ARBA00022692"/>
    </source>
</evidence>
<evidence type="ECO:0000313" key="9">
    <source>
        <dbReference type="EMBL" id="SDC84129.1"/>
    </source>
</evidence>
<dbReference type="PANTHER" id="PTHR30269:SF37">
    <property type="entry name" value="MEMBRANE TRANSPORTER PROTEIN"/>
    <property type="match status" value="1"/>
</dbReference>
<comment type="subcellular location">
    <subcellularLocation>
        <location evidence="1 8">Cell membrane</location>
        <topology evidence="1 8">Multi-pass membrane protein</topology>
    </subcellularLocation>
</comment>
<protein>
    <recommendedName>
        <fullName evidence="8">Probable membrane transporter protein</fullName>
    </recommendedName>
</protein>
<dbReference type="AlphaFoldDB" id="A0A1G6PVK1"/>